<dbReference type="OrthoDB" id="355778at2"/>
<evidence type="ECO:0000259" key="1">
    <source>
        <dbReference type="Pfam" id="PF01548"/>
    </source>
</evidence>
<evidence type="ECO:0000313" key="3">
    <source>
        <dbReference type="EMBL" id="SFI45106.1"/>
    </source>
</evidence>
<keyword evidence="4" id="KW-1185">Reference proteome</keyword>
<dbReference type="Pfam" id="PF02371">
    <property type="entry name" value="Transposase_20"/>
    <property type="match status" value="1"/>
</dbReference>
<dbReference type="PANTHER" id="PTHR33055">
    <property type="entry name" value="TRANSPOSASE FOR INSERTION SEQUENCE ELEMENT IS1111A"/>
    <property type="match status" value="1"/>
</dbReference>
<dbReference type="GO" id="GO:0004803">
    <property type="term" value="F:transposase activity"/>
    <property type="evidence" value="ECO:0007669"/>
    <property type="project" value="InterPro"/>
</dbReference>
<gene>
    <name evidence="3" type="ORF">SAMN04487775_101460</name>
</gene>
<accession>A0A1I3IB03</accession>
<proteinExistence type="predicted"/>
<dbReference type="RefSeq" id="WP_074930072.1">
    <property type="nucleotide sequence ID" value="NZ_FORI01000001.1"/>
</dbReference>
<organism evidence="3 4">
    <name type="scientific">Treponema bryantii</name>
    <dbReference type="NCBI Taxonomy" id="163"/>
    <lineage>
        <taxon>Bacteria</taxon>
        <taxon>Pseudomonadati</taxon>
        <taxon>Spirochaetota</taxon>
        <taxon>Spirochaetia</taxon>
        <taxon>Spirochaetales</taxon>
        <taxon>Treponemataceae</taxon>
        <taxon>Treponema</taxon>
    </lineage>
</organism>
<dbReference type="EMBL" id="FORI01000001">
    <property type="protein sequence ID" value="SFI45106.1"/>
    <property type="molecule type" value="Genomic_DNA"/>
</dbReference>
<dbReference type="Pfam" id="PF01548">
    <property type="entry name" value="DEDD_Tnp_IS110"/>
    <property type="match status" value="1"/>
</dbReference>
<dbReference type="InterPro" id="IPR002525">
    <property type="entry name" value="Transp_IS110-like_N"/>
</dbReference>
<dbReference type="Proteomes" id="UP000182737">
    <property type="component" value="Unassembled WGS sequence"/>
</dbReference>
<reference evidence="4" key="1">
    <citation type="submission" date="2016-10" db="EMBL/GenBank/DDBJ databases">
        <authorList>
            <person name="Varghese N."/>
            <person name="Submissions S."/>
        </authorList>
    </citation>
    <scope>NUCLEOTIDE SEQUENCE [LARGE SCALE GENOMIC DNA]</scope>
    <source>
        <strain evidence="4">XBD1002</strain>
    </source>
</reference>
<feature type="domain" description="Transposase IS116/IS110/IS902 C-terminal" evidence="2">
    <location>
        <begin position="224"/>
        <end position="302"/>
    </location>
</feature>
<dbReference type="InterPro" id="IPR003346">
    <property type="entry name" value="Transposase_20"/>
</dbReference>
<dbReference type="InterPro" id="IPR047650">
    <property type="entry name" value="Transpos_IS110"/>
</dbReference>
<name>A0A1I3IB03_9SPIR</name>
<dbReference type="NCBIfam" id="NF033542">
    <property type="entry name" value="transpos_IS110"/>
    <property type="match status" value="1"/>
</dbReference>
<protein>
    <submittedName>
        <fullName evidence="3">Transposase</fullName>
    </submittedName>
</protein>
<dbReference type="GO" id="GO:0006313">
    <property type="term" value="P:DNA transposition"/>
    <property type="evidence" value="ECO:0007669"/>
    <property type="project" value="InterPro"/>
</dbReference>
<feature type="domain" description="Transposase IS110-like N-terminal" evidence="1">
    <location>
        <begin position="5"/>
        <end position="156"/>
    </location>
</feature>
<evidence type="ECO:0000313" key="4">
    <source>
        <dbReference type="Proteomes" id="UP000182737"/>
    </source>
</evidence>
<dbReference type="PANTHER" id="PTHR33055:SF13">
    <property type="entry name" value="TRANSPOSASE"/>
    <property type="match status" value="1"/>
</dbReference>
<dbReference type="GO" id="GO:0003677">
    <property type="term" value="F:DNA binding"/>
    <property type="evidence" value="ECO:0007669"/>
    <property type="project" value="InterPro"/>
</dbReference>
<dbReference type="AlphaFoldDB" id="A0A1I3IB03"/>
<sequence length="369" mass="42221">MTFFIGVDLHKTQFTVHVRTEEESESLDQIRQYPTTPDGYAEFLARISRYKATGADVKIGVESTGNTRFFKNQVEKTGAEVTVINTLKFKVINESAKKTDKHDASTISEFLSKDMLPESYLCGKETENIRRLLKSRERLVRSTVGQKNEIHALLVSLGLSDELRCLQSKKGRQRILDTLESNNDYVLEAQSVKLMFEIIERIEESVKIIEKQLVELTKEDEMVNRLLTIRGCGKITAWTIRAYTEDISRFATAKKYAAFCGLVPWVQDSNETIHHGKITKRGPQELRTCFVQLVLGIRRCKDTSNWRMMQRYEYMKTNKGSGKSIVAAARKMAEIVWAMLSDKKDFDAQKMIGKYKPMSLAEEALTAMN</sequence>
<evidence type="ECO:0000259" key="2">
    <source>
        <dbReference type="Pfam" id="PF02371"/>
    </source>
</evidence>